<sequence length="294" mass="32777">MPLDIIKATNMAPTRSSIHVVAGPPGLGKSWFCGTVAEVVPPEEVLLIATLGREVKSIQYQRHDFDTILIEDDEWEPSRKSYKATGCTKLISLLTELREDDKYAAIILDSGTEAGEMAWHEALSPFNVSDPSEMAESNRFLPYTKTGDLMDQIIRSMAKLAGHPSGGKNNVKRTKFVLMTWHVQPPKEKVGSGESADEKGEGVEYEGSVLPMIRGAFRRKLGQYVDSFVYVDRIAEVNKTTARTEMRHVLQVRSDLSKHCKFPGILPDGVNYIDNNFKAYMDLIDKGLENLKNG</sequence>
<organism evidence="1">
    <name type="scientific">marine sediment metagenome</name>
    <dbReference type="NCBI Taxonomy" id="412755"/>
    <lineage>
        <taxon>unclassified sequences</taxon>
        <taxon>metagenomes</taxon>
        <taxon>ecological metagenomes</taxon>
    </lineage>
</organism>
<evidence type="ECO:0000313" key="1">
    <source>
        <dbReference type="EMBL" id="KKL73636.1"/>
    </source>
</evidence>
<reference evidence="1" key="1">
    <citation type="journal article" date="2015" name="Nature">
        <title>Complex archaea that bridge the gap between prokaryotes and eukaryotes.</title>
        <authorList>
            <person name="Spang A."/>
            <person name="Saw J.H."/>
            <person name="Jorgensen S.L."/>
            <person name="Zaremba-Niedzwiedzka K."/>
            <person name="Martijn J."/>
            <person name="Lind A.E."/>
            <person name="van Eijk R."/>
            <person name="Schleper C."/>
            <person name="Guy L."/>
            <person name="Ettema T.J."/>
        </authorList>
    </citation>
    <scope>NUCLEOTIDE SEQUENCE</scope>
</reference>
<gene>
    <name evidence="1" type="ORF">LCGC14_2072900</name>
</gene>
<accession>A0A0F9F572</accession>
<dbReference type="EMBL" id="LAZR01024899">
    <property type="protein sequence ID" value="KKL73636.1"/>
    <property type="molecule type" value="Genomic_DNA"/>
</dbReference>
<comment type="caution">
    <text evidence="1">The sequence shown here is derived from an EMBL/GenBank/DDBJ whole genome shotgun (WGS) entry which is preliminary data.</text>
</comment>
<name>A0A0F9F572_9ZZZZ</name>
<proteinExistence type="predicted"/>
<protein>
    <submittedName>
        <fullName evidence="1">Uncharacterized protein</fullName>
    </submittedName>
</protein>
<dbReference type="AlphaFoldDB" id="A0A0F9F572"/>